<name>A0ABV5E205_9ACTN</name>
<organism evidence="1 2">
    <name type="scientific">Nocardiopsis alba</name>
    <dbReference type="NCBI Taxonomy" id="53437"/>
    <lineage>
        <taxon>Bacteria</taxon>
        <taxon>Bacillati</taxon>
        <taxon>Actinomycetota</taxon>
        <taxon>Actinomycetes</taxon>
        <taxon>Streptosporangiales</taxon>
        <taxon>Nocardiopsidaceae</taxon>
        <taxon>Nocardiopsis</taxon>
    </lineage>
</organism>
<sequence length="57" mass="6320">MKPLGEMNIEELTGALEALDDAHSEDTALRLALYLELRRAASEEWVFEEVGDLTEAG</sequence>
<comment type="caution">
    <text evidence="1">The sequence shown here is derived from an EMBL/GenBank/DDBJ whole genome shotgun (WGS) entry which is preliminary data.</text>
</comment>
<proteinExistence type="predicted"/>
<dbReference type="EMBL" id="JAYMRS010000015">
    <property type="protein sequence ID" value="MFB8770874.1"/>
    <property type="molecule type" value="Genomic_DNA"/>
</dbReference>
<protein>
    <submittedName>
        <fullName evidence="1">Uncharacterized protein</fullName>
    </submittedName>
</protein>
<evidence type="ECO:0000313" key="2">
    <source>
        <dbReference type="Proteomes" id="UP001585053"/>
    </source>
</evidence>
<reference evidence="1 2" key="1">
    <citation type="submission" date="2024-01" db="EMBL/GenBank/DDBJ databases">
        <title>Genome mining of biosynthetic gene clusters to explore secondary metabolites of Streptomyces sp.</title>
        <authorList>
            <person name="Baig A."/>
            <person name="Ajitkumar Shintre N."/>
            <person name="Kumar H."/>
            <person name="Anbarasu A."/>
            <person name="Ramaiah S."/>
        </authorList>
    </citation>
    <scope>NUCLEOTIDE SEQUENCE [LARGE SCALE GENOMIC DNA]</scope>
    <source>
        <strain evidence="1 2">A01</strain>
    </source>
</reference>
<keyword evidence="2" id="KW-1185">Reference proteome</keyword>
<gene>
    <name evidence="1" type="ORF">VSQ78_24490</name>
</gene>
<evidence type="ECO:0000313" key="1">
    <source>
        <dbReference type="EMBL" id="MFB8770874.1"/>
    </source>
</evidence>
<accession>A0ABV5E205</accession>
<dbReference type="RefSeq" id="WP_014913146.1">
    <property type="nucleotide sequence ID" value="NZ_BAZE01000017.1"/>
</dbReference>
<dbReference type="GeneID" id="91394594"/>
<dbReference type="Proteomes" id="UP001585053">
    <property type="component" value="Unassembled WGS sequence"/>
</dbReference>